<reference evidence="2 3" key="1">
    <citation type="submission" date="2009-01" db="EMBL/GenBank/DDBJ databases">
        <authorList>
            <person name="Fulton L."/>
            <person name="Clifton S."/>
            <person name="Chinwalla A.T."/>
            <person name="Mitreva M."/>
            <person name="Sodergren E."/>
            <person name="Weinstock G."/>
            <person name="Clifton S."/>
            <person name="Dooling D.J."/>
            <person name="Fulton B."/>
            <person name="Minx P."/>
            <person name="Pepin K.H."/>
            <person name="Johnson M."/>
            <person name="Bhonagiri V."/>
            <person name="Nash W.E."/>
            <person name="Mardis E.R."/>
            <person name="Wilson R.K."/>
        </authorList>
    </citation>
    <scope>NUCLEOTIDE SEQUENCE [LARGE SCALE GENOMIC DNA]</scope>
    <source>
        <strain evidence="2 3">ATCC 23834</strain>
    </source>
</reference>
<proteinExistence type="predicted"/>
<gene>
    <name evidence="2" type="ORF">EIKCOROL_01052</name>
</gene>
<name>C0DUL8_EIKCO</name>
<sequence>MQKSAAFIVITLRLWFSGSLCGILADCRAGLGIWLLGGLAIYYPLPCNRAKGGK</sequence>
<accession>C0DUL8</accession>
<dbReference type="HOGENOM" id="CLU_3042982_0_0_4"/>
<evidence type="ECO:0000256" key="1">
    <source>
        <dbReference type="SAM" id="Phobius"/>
    </source>
</evidence>
<protein>
    <submittedName>
        <fullName evidence="2">Uncharacterized protein</fullName>
    </submittedName>
</protein>
<organism evidence="2 3">
    <name type="scientific">Eikenella corrodens ATCC 23834</name>
    <dbReference type="NCBI Taxonomy" id="546274"/>
    <lineage>
        <taxon>Bacteria</taxon>
        <taxon>Pseudomonadati</taxon>
        <taxon>Pseudomonadota</taxon>
        <taxon>Betaproteobacteria</taxon>
        <taxon>Neisseriales</taxon>
        <taxon>Neisseriaceae</taxon>
        <taxon>Eikenella</taxon>
    </lineage>
</organism>
<keyword evidence="1" id="KW-0472">Membrane</keyword>
<keyword evidence="1" id="KW-0812">Transmembrane</keyword>
<dbReference type="AlphaFoldDB" id="C0DUL8"/>
<keyword evidence="1" id="KW-1133">Transmembrane helix</keyword>
<comment type="caution">
    <text evidence="2">The sequence shown here is derived from an EMBL/GenBank/DDBJ whole genome shotgun (WGS) entry which is preliminary data.</text>
</comment>
<dbReference type="Proteomes" id="UP000005837">
    <property type="component" value="Unassembled WGS sequence"/>
</dbReference>
<dbReference type="EMBL" id="ACEA01000017">
    <property type="protein sequence ID" value="EEG24416.1"/>
    <property type="molecule type" value="Genomic_DNA"/>
</dbReference>
<evidence type="ECO:0000313" key="3">
    <source>
        <dbReference type="Proteomes" id="UP000005837"/>
    </source>
</evidence>
<evidence type="ECO:0000313" key="2">
    <source>
        <dbReference type="EMBL" id="EEG24416.1"/>
    </source>
</evidence>
<feature type="transmembrane region" description="Helical" evidence="1">
    <location>
        <begin position="31"/>
        <end position="48"/>
    </location>
</feature>